<evidence type="ECO:0000256" key="3">
    <source>
        <dbReference type="RuleBase" id="RU000363"/>
    </source>
</evidence>
<evidence type="ECO:0000313" key="5">
    <source>
        <dbReference type="Proteomes" id="UP001078443"/>
    </source>
</evidence>
<evidence type="ECO:0000256" key="1">
    <source>
        <dbReference type="ARBA" id="ARBA00006484"/>
    </source>
</evidence>
<dbReference type="Gene3D" id="3.40.50.720">
    <property type="entry name" value="NAD(P)-binding Rossmann-like Domain"/>
    <property type="match status" value="1"/>
</dbReference>
<dbReference type="Pfam" id="PF00106">
    <property type="entry name" value="adh_short"/>
    <property type="match status" value="1"/>
</dbReference>
<accession>A0ABT4D116</accession>
<keyword evidence="2" id="KW-0753">Steroid metabolism</keyword>
<organism evidence="4 5">
    <name type="scientific">Clostridium aestuarii</name>
    <dbReference type="NCBI Taxonomy" id="338193"/>
    <lineage>
        <taxon>Bacteria</taxon>
        <taxon>Bacillati</taxon>
        <taxon>Bacillota</taxon>
        <taxon>Clostridia</taxon>
        <taxon>Eubacteriales</taxon>
        <taxon>Clostridiaceae</taxon>
        <taxon>Clostridium</taxon>
    </lineage>
</organism>
<name>A0ABT4D116_9CLOT</name>
<dbReference type="CDD" id="cd05233">
    <property type="entry name" value="SDR_c"/>
    <property type="match status" value="1"/>
</dbReference>
<dbReference type="PANTHER" id="PTHR42879:SF2">
    <property type="entry name" value="3-OXOACYL-[ACYL-CARRIER-PROTEIN] REDUCTASE FABG"/>
    <property type="match status" value="1"/>
</dbReference>
<dbReference type="Proteomes" id="UP001078443">
    <property type="component" value="Unassembled WGS sequence"/>
</dbReference>
<sequence length="231" mass="25848">MKTAIVTGASSGIGFEISKKLLKMGYKIYGFGRDFSKVNLEDTNFIKIACDITKTGDLCEKIKEIRKKEKIYMLVNNAGVGYFGPHEELNPKKIHSMVATNLEVPIILTQLLLRDLKKNKGYIINISSITAKKSSTYGCAYAATKAGLTHFSKSLFDEIRKTGAKVITIHPDMTKTAFYDNLNFREGDIPESYITPQCIADAVKMVLSQRQGTVVTDITLQPERHMITRKK</sequence>
<dbReference type="RefSeq" id="WP_268041258.1">
    <property type="nucleotide sequence ID" value="NZ_JAPQER010000004.1"/>
</dbReference>
<dbReference type="InterPro" id="IPR036291">
    <property type="entry name" value="NAD(P)-bd_dom_sf"/>
</dbReference>
<dbReference type="PANTHER" id="PTHR42879">
    <property type="entry name" value="3-OXOACYL-(ACYL-CARRIER-PROTEIN) REDUCTASE"/>
    <property type="match status" value="1"/>
</dbReference>
<dbReference type="PRINTS" id="PR00081">
    <property type="entry name" value="GDHRDH"/>
</dbReference>
<proteinExistence type="inferred from homology"/>
<dbReference type="PRINTS" id="PR00080">
    <property type="entry name" value="SDRFAMILY"/>
</dbReference>
<reference evidence="4" key="1">
    <citation type="submission" date="2022-12" db="EMBL/GenBank/DDBJ databases">
        <authorList>
            <person name="Wang J."/>
        </authorList>
    </citation>
    <scope>NUCLEOTIDE SEQUENCE</scope>
    <source>
        <strain evidence="4">HY-45-18</strain>
    </source>
</reference>
<dbReference type="InterPro" id="IPR002347">
    <property type="entry name" value="SDR_fam"/>
</dbReference>
<keyword evidence="5" id="KW-1185">Reference proteome</keyword>
<keyword evidence="2" id="KW-0443">Lipid metabolism</keyword>
<protein>
    <submittedName>
        <fullName evidence="4">SDR family NAD(P)-dependent oxidoreductase</fullName>
    </submittedName>
</protein>
<evidence type="ECO:0000313" key="4">
    <source>
        <dbReference type="EMBL" id="MCY6484936.1"/>
    </source>
</evidence>
<evidence type="ECO:0000256" key="2">
    <source>
        <dbReference type="ARBA" id="ARBA00023221"/>
    </source>
</evidence>
<comment type="caution">
    <text evidence="4">The sequence shown here is derived from an EMBL/GenBank/DDBJ whole genome shotgun (WGS) entry which is preliminary data.</text>
</comment>
<dbReference type="EMBL" id="JAPQER010000004">
    <property type="protein sequence ID" value="MCY6484936.1"/>
    <property type="molecule type" value="Genomic_DNA"/>
</dbReference>
<dbReference type="SUPFAM" id="SSF51735">
    <property type="entry name" value="NAD(P)-binding Rossmann-fold domains"/>
    <property type="match status" value="1"/>
</dbReference>
<gene>
    <name evidence="4" type="ORF">OW763_11340</name>
</gene>
<comment type="similarity">
    <text evidence="1 3">Belongs to the short-chain dehydrogenases/reductases (SDR) family.</text>
</comment>
<dbReference type="InterPro" id="IPR050259">
    <property type="entry name" value="SDR"/>
</dbReference>